<sequence length="186" mass="20199">MTETLNPYQAPQGDLDAGVFAEGEVALFKASTRIGRLRYLSRACTFGIFSYLALGITAGIAAAVGGVIAAVFWLLFAAIVIGVFAVSIIFGIQRLHDLNQSGWLILLNFIPIANLVMMIFLIFVPGTQGVNKWGHKPPANTTKHWVGALLPFIGIFVIGILAAISIPAYQDYIERSQSQETIDWSE</sequence>
<accession>A0AAW7X886</accession>
<dbReference type="SUPFAM" id="SSF54523">
    <property type="entry name" value="Pili subunits"/>
    <property type="match status" value="1"/>
</dbReference>
<dbReference type="Pfam" id="PF05656">
    <property type="entry name" value="DUF805"/>
    <property type="match status" value="1"/>
</dbReference>
<dbReference type="Proteomes" id="UP001169760">
    <property type="component" value="Unassembled WGS sequence"/>
</dbReference>
<dbReference type="AlphaFoldDB" id="A0AAW7X886"/>
<dbReference type="PANTHER" id="PTHR34980">
    <property type="entry name" value="INNER MEMBRANE PROTEIN-RELATED-RELATED"/>
    <property type="match status" value="1"/>
</dbReference>
<evidence type="ECO:0000313" key="2">
    <source>
        <dbReference type="EMBL" id="MDO6423500.1"/>
    </source>
</evidence>
<comment type="caution">
    <text evidence="2">The sequence shown here is derived from an EMBL/GenBank/DDBJ whole genome shotgun (WGS) entry which is preliminary data.</text>
</comment>
<dbReference type="PANTHER" id="PTHR34980:SF3">
    <property type="entry name" value="BLR8105 PROTEIN"/>
    <property type="match status" value="1"/>
</dbReference>
<dbReference type="Gene3D" id="3.30.700.10">
    <property type="entry name" value="Glycoprotein, Type 4 Pilin"/>
    <property type="match status" value="1"/>
</dbReference>
<gene>
    <name evidence="2" type="ORF">Q4521_13550</name>
</gene>
<dbReference type="InterPro" id="IPR008523">
    <property type="entry name" value="DUF805"/>
</dbReference>
<feature type="transmembrane region" description="Helical" evidence="1">
    <location>
        <begin position="144"/>
        <end position="169"/>
    </location>
</feature>
<keyword evidence="1" id="KW-0472">Membrane</keyword>
<dbReference type="GO" id="GO:0005886">
    <property type="term" value="C:plasma membrane"/>
    <property type="evidence" value="ECO:0007669"/>
    <property type="project" value="TreeGrafter"/>
</dbReference>
<protein>
    <submittedName>
        <fullName evidence="2">DUF805 domain-containing protein</fullName>
    </submittedName>
</protein>
<keyword evidence="1" id="KW-0812">Transmembrane</keyword>
<dbReference type="RefSeq" id="WP_303493154.1">
    <property type="nucleotide sequence ID" value="NZ_JAUOPB010000009.1"/>
</dbReference>
<keyword evidence="1" id="KW-1133">Transmembrane helix</keyword>
<proteinExistence type="predicted"/>
<organism evidence="2 3">
    <name type="scientific">Saccharophagus degradans</name>
    <dbReference type="NCBI Taxonomy" id="86304"/>
    <lineage>
        <taxon>Bacteria</taxon>
        <taxon>Pseudomonadati</taxon>
        <taxon>Pseudomonadota</taxon>
        <taxon>Gammaproteobacteria</taxon>
        <taxon>Cellvibrionales</taxon>
        <taxon>Cellvibrionaceae</taxon>
        <taxon>Saccharophagus</taxon>
    </lineage>
</organism>
<name>A0AAW7X886_9GAMM</name>
<reference evidence="2" key="1">
    <citation type="submission" date="2023-07" db="EMBL/GenBank/DDBJ databases">
        <title>Genome content predicts the carbon catabolic preferences of heterotrophic bacteria.</title>
        <authorList>
            <person name="Gralka M."/>
        </authorList>
    </citation>
    <scope>NUCLEOTIDE SEQUENCE</scope>
    <source>
        <strain evidence="2">I3M17_2</strain>
    </source>
</reference>
<dbReference type="InterPro" id="IPR045584">
    <property type="entry name" value="Pilin-like"/>
</dbReference>
<feature type="transmembrane region" description="Helical" evidence="1">
    <location>
        <begin position="70"/>
        <end position="92"/>
    </location>
</feature>
<feature type="transmembrane region" description="Helical" evidence="1">
    <location>
        <begin position="104"/>
        <end position="124"/>
    </location>
</feature>
<dbReference type="EMBL" id="JAUOPB010000009">
    <property type="protein sequence ID" value="MDO6423500.1"/>
    <property type="molecule type" value="Genomic_DNA"/>
</dbReference>
<evidence type="ECO:0000256" key="1">
    <source>
        <dbReference type="SAM" id="Phobius"/>
    </source>
</evidence>
<evidence type="ECO:0000313" key="3">
    <source>
        <dbReference type="Proteomes" id="UP001169760"/>
    </source>
</evidence>
<feature type="transmembrane region" description="Helical" evidence="1">
    <location>
        <begin position="43"/>
        <end position="64"/>
    </location>
</feature>